<evidence type="ECO:0000256" key="5">
    <source>
        <dbReference type="SAM" id="SignalP"/>
    </source>
</evidence>
<dbReference type="PROSITE" id="PS00022">
    <property type="entry name" value="EGF_1"/>
    <property type="match status" value="1"/>
</dbReference>
<dbReference type="Gene3D" id="2.20.100.10">
    <property type="entry name" value="Thrombospondin type-1 (TSP1) repeat"/>
    <property type="match status" value="1"/>
</dbReference>
<keyword evidence="5" id="KW-0732">Signal</keyword>
<gene>
    <name evidence="7" type="ORF">MEDL_13646</name>
</gene>
<keyword evidence="4" id="KW-0472">Membrane</keyword>
<dbReference type="Pfam" id="PF00090">
    <property type="entry name" value="TSP_1"/>
    <property type="match status" value="1"/>
</dbReference>
<dbReference type="Gene3D" id="2.10.25.10">
    <property type="entry name" value="Laminin"/>
    <property type="match status" value="1"/>
</dbReference>
<dbReference type="InterPro" id="IPR001881">
    <property type="entry name" value="EGF-like_Ca-bd_dom"/>
</dbReference>
<reference evidence="7" key="1">
    <citation type="submission" date="2021-03" db="EMBL/GenBank/DDBJ databases">
        <authorList>
            <person name="Bekaert M."/>
        </authorList>
    </citation>
    <scope>NUCLEOTIDE SEQUENCE</scope>
</reference>
<evidence type="ECO:0000256" key="2">
    <source>
        <dbReference type="PROSITE-ProRule" id="PRU00076"/>
    </source>
</evidence>
<name>A0A8S3QPW0_MYTED</name>
<dbReference type="AlphaFoldDB" id="A0A8S3QPW0"/>
<dbReference type="InterPro" id="IPR000152">
    <property type="entry name" value="EGF-type_Asp/Asn_hydroxyl_site"/>
</dbReference>
<feature type="compositionally biased region" description="Basic and acidic residues" evidence="3">
    <location>
        <begin position="213"/>
        <end position="224"/>
    </location>
</feature>
<dbReference type="GO" id="GO:0005509">
    <property type="term" value="F:calcium ion binding"/>
    <property type="evidence" value="ECO:0007669"/>
    <property type="project" value="InterPro"/>
</dbReference>
<dbReference type="InterPro" id="IPR000742">
    <property type="entry name" value="EGF"/>
</dbReference>
<feature type="transmembrane region" description="Helical" evidence="4">
    <location>
        <begin position="160"/>
        <end position="180"/>
    </location>
</feature>
<evidence type="ECO:0000256" key="4">
    <source>
        <dbReference type="SAM" id="Phobius"/>
    </source>
</evidence>
<dbReference type="InterPro" id="IPR036383">
    <property type="entry name" value="TSP1_rpt_sf"/>
</dbReference>
<feature type="disulfide bond" evidence="2">
    <location>
        <begin position="127"/>
        <end position="137"/>
    </location>
</feature>
<feature type="signal peptide" evidence="5">
    <location>
        <begin position="1"/>
        <end position="24"/>
    </location>
</feature>
<evidence type="ECO:0000259" key="6">
    <source>
        <dbReference type="PROSITE" id="PS50026"/>
    </source>
</evidence>
<dbReference type="SUPFAM" id="SSF57196">
    <property type="entry name" value="EGF/Laminin"/>
    <property type="match status" value="1"/>
</dbReference>
<feature type="chain" id="PRO_5035746185" description="EGF-like domain-containing protein" evidence="5">
    <location>
        <begin position="25"/>
        <end position="224"/>
    </location>
</feature>
<comment type="caution">
    <text evidence="2">Lacks conserved residue(s) required for the propagation of feature annotation.</text>
</comment>
<dbReference type="OrthoDB" id="6148807at2759"/>
<comment type="caution">
    <text evidence="7">The sequence shown here is derived from an EMBL/GenBank/DDBJ whole genome shotgun (WGS) entry which is preliminary data.</text>
</comment>
<feature type="region of interest" description="Disordered" evidence="3">
    <location>
        <begin position="190"/>
        <end position="224"/>
    </location>
</feature>
<evidence type="ECO:0000313" key="8">
    <source>
        <dbReference type="Proteomes" id="UP000683360"/>
    </source>
</evidence>
<protein>
    <recommendedName>
        <fullName evidence="6">EGF-like domain-containing protein</fullName>
    </recommendedName>
</protein>
<dbReference type="SMART" id="SM00181">
    <property type="entry name" value="EGF"/>
    <property type="match status" value="1"/>
</dbReference>
<dbReference type="Proteomes" id="UP000683360">
    <property type="component" value="Unassembled WGS sequence"/>
</dbReference>
<keyword evidence="1 2" id="KW-1015">Disulfide bond</keyword>
<dbReference type="PROSITE" id="PS50092">
    <property type="entry name" value="TSP1"/>
    <property type="match status" value="1"/>
</dbReference>
<dbReference type="EMBL" id="CAJPWZ010000703">
    <property type="protein sequence ID" value="CAG2198921.1"/>
    <property type="molecule type" value="Genomic_DNA"/>
</dbReference>
<dbReference type="SMART" id="SM00179">
    <property type="entry name" value="EGF_CA"/>
    <property type="match status" value="1"/>
</dbReference>
<keyword evidence="4" id="KW-0812">Transmembrane</keyword>
<dbReference type="PROSITE" id="PS50026">
    <property type="entry name" value="EGF_3"/>
    <property type="match status" value="1"/>
</dbReference>
<sequence length="224" mass="25336">MKNVTWIFAVIYISYILVLDLCDACGKNNYCTVEEWAPWGPCNATCGGGVNTVQERQKMICCDPNKYYSLKGCLQGCNILLSWWQMNATAYKSCGRCQKGGTFNITQNSCICPSGYGGSCCDHMDDCANSPCQYGTCKDMVDDFHCECVVFFKGKMCSKFTSWAIAFISLASLALLFAFCCGYRDDEKKKVEPLRKKSIQYQAERPPPTERPPPIERPPRYDYW</sequence>
<dbReference type="InterPro" id="IPR000884">
    <property type="entry name" value="TSP1_rpt"/>
</dbReference>
<evidence type="ECO:0000256" key="3">
    <source>
        <dbReference type="SAM" id="MobiDB-lite"/>
    </source>
</evidence>
<dbReference type="PROSITE" id="PS00010">
    <property type="entry name" value="ASX_HYDROXYL"/>
    <property type="match status" value="1"/>
</dbReference>
<evidence type="ECO:0000313" key="7">
    <source>
        <dbReference type="EMBL" id="CAG2198921.1"/>
    </source>
</evidence>
<organism evidence="7 8">
    <name type="scientific">Mytilus edulis</name>
    <name type="common">Blue mussel</name>
    <dbReference type="NCBI Taxonomy" id="6550"/>
    <lineage>
        <taxon>Eukaryota</taxon>
        <taxon>Metazoa</taxon>
        <taxon>Spiralia</taxon>
        <taxon>Lophotrochozoa</taxon>
        <taxon>Mollusca</taxon>
        <taxon>Bivalvia</taxon>
        <taxon>Autobranchia</taxon>
        <taxon>Pteriomorphia</taxon>
        <taxon>Mytilida</taxon>
        <taxon>Mytiloidea</taxon>
        <taxon>Mytilidae</taxon>
        <taxon>Mytilinae</taxon>
        <taxon>Mytilus</taxon>
    </lineage>
</organism>
<feature type="domain" description="EGF-like" evidence="6">
    <location>
        <begin position="123"/>
        <end position="158"/>
    </location>
</feature>
<proteinExistence type="predicted"/>
<feature type="disulfide bond" evidence="2">
    <location>
        <begin position="148"/>
        <end position="157"/>
    </location>
</feature>
<accession>A0A8S3QPW0</accession>
<keyword evidence="2" id="KW-0245">EGF-like domain</keyword>
<keyword evidence="4" id="KW-1133">Transmembrane helix</keyword>
<keyword evidence="8" id="KW-1185">Reference proteome</keyword>
<evidence type="ECO:0000256" key="1">
    <source>
        <dbReference type="ARBA" id="ARBA00023157"/>
    </source>
</evidence>